<feature type="transmembrane region" description="Helical" evidence="2">
    <location>
        <begin position="60"/>
        <end position="83"/>
    </location>
</feature>
<keyword evidence="1" id="KW-1278">Translocase</keyword>
<dbReference type="GO" id="GO:0055070">
    <property type="term" value="P:copper ion homeostasis"/>
    <property type="evidence" value="ECO:0007669"/>
    <property type="project" value="TreeGrafter"/>
</dbReference>
<dbReference type="GO" id="GO:0016887">
    <property type="term" value="F:ATP hydrolysis activity"/>
    <property type="evidence" value="ECO:0007669"/>
    <property type="project" value="InterPro"/>
</dbReference>
<dbReference type="GO" id="GO:0016020">
    <property type="term" value="C:membrane"/>
    <property type="evidence" value="ECO:0007669"/>
    <property type="project" value="InterPro"/>
</dbReference>
<evidence type="ECO:0008006" key="4">
    <source>
        <dbReference type="Google" id="ProtNLM"/>
    </source>
</evidence>
<accession>A0A0F9J863</accession>
<keyword evidence="2" id="KW-0472">Membrane</keyword>
<dbReference type="Gene3D" id="3.40.50.1000">
    <property type="entry name" value="HAD superfamily/HAD-like"/>
    <property type="match status" value="1"/>
</dbReference>
<comment type="caution">
    <text evidence="3">The sequence shown here is derived from an EMBL/GenBank/DDBJ whole genome shotgun (WGS) entry which is preliminary data.</text>
</comment>
<dbReference type="AlphaFoldDB" id="A0A0F9J863"/>
<name>A0A0F9J863_9ZZZZ</name>
<keyword evidence="2" id="KW-0812">Transmembrane</keyword>
<dbReference type="PANTHER" id="PTHR43520">
    <property type="entry name" value="ATP7, ISOFORM B"/>
    <property type="match status" value="1"/>
</dbReference>
<gene>
    <name evidence="3" type="ORF">LCGC14_1562700</name>
</gene>
<keyword evidence="2" id="KW-1133">Transmembrane helix</keyword>
<reference evidence="3" key="1">
    <citation type="journal article" date="2015" name="Nature">
        <title>Complex archaea that bridge the gap between prokaryotes and eukaryotes.</title>
        <authorList>
            <person name="Spang A."/>
            <person name="Saw J.H."/>
            <person name="Jorgensen S.L."/>
            <person name="Zaremba-Niedzwiedzka K."/>
            <person name="Martijn J."/>
            <person name="Lind A.E."/>
            <person name="van Eijk R."/>
            <person name="Schleper C."/>
            <person name="Guy L."/>
            <person name="Ettema T.J."/>
        </authorList>
    </citation>
    <scope>NUCLEOTIDE SEQUENCE</scope>
</reference>
<dbReference type="EMBL" id="LAZR01012089">
    <property type="protein sequence ID" value="KKM43613.1"/>
    <property type="molecule type" value="Genomic_DNA"/>
</dbReference>
<organism evidence="3">
    <name type="scientific">marine sediment metagenome</name>
    <dbReference type="NCBI Taxonomy" id="412755"/>
    <lineage>
        <taxon>unclassified sequences</taxon>
        <taxon>metagenomes</taxon>
        <taxon>ecological metagenomes</taxon>
    </lineage>
</organism>
<evidence type="ECO:0000313" key="3">
    <source>
        <dbReference type="EMBL" id="KKM43613.1"/>
    </source>
</evidence>
<proteinExistence type="predicted"/>
<dbReference type="InterPro" id="IPR023214">
    <property type="entry name" value="HAD_sf"/>
</dbReference>
<sequence>GDGINDAPALTAANVGIAIGTGTDIAIESADITLVSGHISGVVTAVKLSRNTFKKIKQNLFWAFFYNVVAIPLAIFGLAHPLIAEVAMATSSITVVSNANMLRRSDIYPSYKKNVKD</sequence>
<dbReference type="InterPro" id="IPR001757">
    <property type="entry name" value="P_typ_ATPase"/>
</dbReference>
<dbReference type="SUPFAM" id="SSF56784">
    <property type="entry name" value="HAD-like"/>
    <property type="match status" value="1"/>
</dbReference>
<dbReference type="GO" id="GO:0043682">
    <property type="term" value="F:P-type divalent copper transporter activity"/>
    <property type="evidence" value="ECO:0007669"/>
    <property type="project" value="TreeGrafter"/>
</dbReference>
<dbReference type="GO" id="GO:0005507">
    <property type="term" value="F:copper ion binding"/>
    <property type="evidence" value="ECO:0007669"/>
    <property type="project" value="TreeGrafter"/>
</dbReference>
<evidence type="ECO:0000256" key="1">
    <source>
        <dbReference type="ARBA" id="ARBA00022967"/>
    </source>
</evidence>
<feature type="non-terminal residue" evidence="3">
    <location>
        <position position="1"/>
    </location>
</feature>
<dbReference type="NCBIfam" id="TIGR01494">
    <property type="entry name" value="ATPase_P-type"/>
    <property type="match status" value="1"/>
</dbReference>
<dbReference type="PANTHER" id="PTHR43520:SF8">
    <property type="entry name" value="P-TYPE CU(+) TRANSPORTER"/>
    <property type="match status" value="1"/>
</dbReference>
<dbReference type="GO" id="GO:0005524">
    <property type="term" value="F:ATP binding"/>
    <property type="evidence" value="ECO:0007669"/>
    <property type="project" value="InterPro"/>
</dbReference>
<dbReference type="InterPro" id="IPR036412">
    <property type="entry name" value="HAD-like_sf"/>
</dbReference>
<protein>
    <recommendedName>
        <fullName evidence="4">Heavy metal translocating P-type ATPase</fullName>
    </recommendedName>
</protein>
<evidence type="ECO:0000256" key="2">
    <source>
        <dbReference type="SAM" id="Phobius"/>
    </source>
</evidence>